<evidence type="ECO:0000256" key="1">
    <source>
        <dbReference type="SAM" id="Phobius"/>
    </source>
</evidence>
<dbReference type="GO" id="GO:0016020">
    <property type="term" value="C:membrane"/>
    <property type="evidence" value="ECO:0007669"/>
    <property type="project" value="TreeGrafter"/>
</dbReference>
<keyword evidence="3" id="KW-1185">Reference proteome</keyword>
<name>A0AAV7FE02_ARIFI</name>
<proteinExistence type="predicted"/>
<feature type="transmembrane region" description="Helical" evidence="1">
    <location>
        <begin position="80"/>
        <end position="101"/>
    </location>
</feature>
<keyword evidence="1" id="KW-0812">Transmembrane</keyword>
<sequence length="114" mass="12831">MMHFLSDANETFEEISSKGYPFAFMLACGGYLLTMALVTTGRVKEMKVEVEEGRRDEGEGGRTGSDVHPMLAKTSSFGDTLLLILALCFHSVFQGIAVWNCRYERRRMEKPVDN</sequence>
<dbReference type="GO" id="GO:0005385">
    <property type="term" value="F:zinc ion transmembrane transporter activity"/>
    <property type="evidence" value="ECO:0007669"/>
    <property type="project" value="TreeGrafter"/>
</dbReference>
<comment type="caution">
    <text evidence="2">The sequence shown here is derived from an EMBL/GenBank/DDBJ whole genome shotgun (WGS) entry which is preliminary data.</text>
</comment>
<organism evidence="2 3">
    <name type="scientific">Aristolochia fimbriata</name>
    <name type="common">White veined hardy Dutchman's pipe vine</name>
    <dbReference type="NCBI Taxonomy" id="158543"/>
    <lineage>
        <taxon>Eukaryota</taxon>
        <taxon>Viridiplantae</taxon>
        <taxon>Streptophyta</taxon>
        <taxon>Embryophyta</taxon>
        <taxon>Tracheophyta</taxon>
        <taxon>Spermatophyta</taxon>
        <taxon>Magnoliopsida</taxon>
        <taxon>Magnoliidae</taxon>
        <taxon>Piperales</taxon>
        <taxon>Aristolochiaceae</taxon>
        <taxon>Aristolochia</taxon>
    </lineage>
</organism>
<gene>
    <name evidence="2" type="ORF">H6P81_002579</name>
</gene>
<dbReference type="PANTHER" id="PTHR11040:SF140">
    <property type="entry name" value="ZRT (ZRT), IRT- (IRT-) LIKE PROTEIN TRANSPORTER"/>
    <property type="match status" value="1"/>
</dbReference>
<dbReference type="Proteomes" id="UP000825729">
    <property type="component" value="Unassembled WGS sequence"/>
</dbReference>
<accession>A0AAV7FE02</accession>
<evidence type="ECO:0000313" key="2">
    <source>
        <dbReference type="EMBL" id="KAG9458071.1"/>
    </source>
</evidence>
<dbReference type="AlphaFoldDB" id="A0AAV7FE02"/>
<protein>
    <submittedName>
        <fullName evidence="2">Uncharacterized protein</fullName>
    </submittedName>
</protein>
<reference evidence="2 3" key="1">
    <citation type="submission" date="2021-07" db="EMBL/GenBank/DDBJ databases">
        <title>The Aristolochia fimbriata genome: insights into angiosperm evolution, floral development and chemical biosynthesis.</title>
        <authorList>
            <person name="Jiao Y."/>
        </authorList>
    </citation>
    <scope>NUCLEOTIDE SEQUENCE [LARGE SCALE GENOMIC DNA]</scope>
    <source>
        <strain evidence="2">IBCAS-2021</strain>
        <tissue evidence="2">Leaf</tissue>
    </source>
</reference>
<keyword evidence="1" id="KW-1133">Transmembrane helix</keyword>
<dbReference type="PANTHER" id="PTHR11040">
    <property type="entry name" value="ZINC/IRON TRANSPORTER"/>
    <property type="match status" value="1"/>
</dbReference>
<feature type="transmembrane region" description="Helical" evidence="1">
    <location>
        <begin position="20"/>
        <end position="38"/>
    </location>
</feature>
<evidence type="ECO:0000313" key="3">
    <source>
        <dbReference type="Proteomes" id="UP000825729"/>
    </source>
</evidence>
<keyword evidence="1" id="KW-0472">Membrane</keyword>
<dbReference type="EMBL" id="JAINDJ010000002">
    <property type="protein sequence ID" value="KAG9458071.1"/>
    <property type="molecule type" value="Genomic_DNA"/>
</dbReference>